<dbReference type="PANTHER" id="PTHR11575:SF24">
    <property type="entry name" value="5'-NUCLEOTIDASE"/>
    <property type="match status" value="1"/>
</dbReference>
<dbReference type="GO" id="GO:0008253">
    <property type="term" value="F:5'-nucleotidase activity"/>
    <property type="evidence" value="ECO:0007669"/>
    <property type="project" value="TreeGrafter"/>
</dbReference>
<gene>
    <name evidence="5" type="ORF">F5984_25365</name>
</gene>
<dbReference type="InterPro" id="IPR036907">
    <property type="entry name" value="5'-Nucleotdase_C_sf"/>
</dbReference>
<evidence type="ECO:0000256" key="2">
    <source>
        <dbReference type="RuleBase" id="RU362119"/>
    </source>
</evidence>
<feature type="domain" description="Calcineurin-like phosphoesterase" evidence="3">
    <location>
        <begin position="55"/>
        <end position="270"/>
    </location>
</feature>
<dbReference type="GO" id="GO:0000166">
    <property type="term" value="F:nucleotide binding"/>
    <property type="evidence" value="ECO:0007669"/>
    <property type="project" value="UniProtKB-KW"/>
</dbReference>
<dbReference type="PRINTS" id="PR01607">
    <property type="entry name" value="APYRASEFAMLY"/>
</dbReference>
<dbReference type="Pfam" id="PF02872">
    <property type="entry name" value="5_nucleotid_C"/>
    <property type="match status" value="1"/>
</dbReference>
<dbReference type="Proteomes" id="UP000488299">
    <property type="component" value="Unassembled WGS sequence"/>
</dbReference>
<accession>A0A7J5TSU1</accession>
<comment type="similarity">
    <text evidence="2">Belongs to the 5'-nucleotidase family.</text>
</comment>
<dbReference type="Gene3D" id="3.90.780.10">
    <property type="entry name" value="5'-Nucleotidase, C-terminal domain"/>
    <property type="match status" value="1"/>
</dbReference>
<sequence length="525" mass="57962">MTLIRDYLLSPYHQTTISPMKRFLYTCLVGLSIAGCRTTQPVSQLAPSASGKPITFLHINDVYEITPLDNGKVGGMARVATVFRGLKKDNPNTYFFHAGDFVSPSVIGTLKSEGKTIRGRQMVDVMNAAGVQYVTFGNHEFDLDDEQPTNLQERINESTFDWIVANARQKQGGDFVPFTKQAGGQARPFPASVILQTPGGKIGVMAVTIPVNKPYVQITDPIEAARAEYERLKPQCDAVVALTHIDMVDDRRLAQALPGLALIMGGHDHDHMLERVGNVVIAKADANAKTAYIHRLRFDTNKQLQVESELKAIDPSTPDDSLTQVVVNRWQKIADQSFKALRFDPTQVVTVAKEPWDGREAAVRRQATAMTDAIAQAMRAAYPTADVALFNGGSIRIDDVVRGNITQYDIVRMLPFGGGIQRVAMTGRLLNSLLHTGRLNKGRGGFLQMAGARYDEPTSTWFINDKPLQTDRDYEVAISDFLMTGKEFGLNYLTPANAGVKAVVKPDPNDPRTDIRKVLINHLRQ</sequence>
<evidence type="ECO:0000259" key="3">
    <source>
        <dbReference type="Pfam" id="PF00149"/>
    </source>
</evidence>
<evidence type="ECO:0000259" key="4">
    <source>
        <dbReference type="Pfam" id="PF02872"/>
    </source>
</evidence>
<dbReference type="SUPFAM" id="SSF56300">
    <property type="entry name" value="Metallo-dependent phosphatases"/>
    <property type="match status" value="1"/>
</dbReference>
<comment type="caution">
    <text evidence="5">The sequence shown here is derived from an EMBL/GenBank/DDBJ whole genome shotgun (WGS) entry which is preliminary data.</text>
</comment>
<evidence type="ECO:0000313" key="5">
    <source>
        <dbReference type="EMBL" id="KAB7725989.1"/>
    </source>
</evidence>
<keyword evidence="2" id="KW-0547">Nucleotide-binding</keyword>
<dbReference type="InterPro" id="IPR029052">
    <property type="entry name" value="Metallo-depent_PP-like"/>
</dbReference>
<dbReference type="SUPFAM" id="SSF55816">
    <property type="entry name" value="5'-nucleotidase (syn. UDP-sugar hydrolase), C-terminal domain"/>
    <property type="match status" value="1"/>
</dbReference>
<evidence type="ECO:0000256" key="1">
    <source>
        <dbReference type="ARBA" id="ARBA00022729"/>
    </source>
</evidence>
<keyword evidence="1" id="KW-0732">Signal</keyword>
<dbReference type="InterPro" id="IPR008334">
    <property type="entry name" value="5'-Nucleotdase_C"/>
</dbReference>
<organism evidence="5 6">
    <name type="scientific">Rudanella paleaurantiibacter</name>
    <dbReference type="NCBI Taxonomy" id="2614655"/>
    <lineage>
        <taxon>Bacteria</taxon>
        <taxon>Pseudomonadati</taxon>
        <taxon>Bacteroidota</taxon>
        <taxon>Cytophagia</taxon>
        <taxon>Cytophagales</taxon>
        <taxon>Cytophagaceae</taxon>
        <taxon>Rudanella</taxon>
    </lineage>
</organism>
<reference evidence="5 6" key="1">
    <citation type="submission" date="2019-10" db="EMBL/GenBank/DDBJ databases">
        <title>Rudanella paleaurantiibacter sp. nov., isolated from sludge.</title>
        <authorList>
            <person name="Xu S.Q."/>
        </authorList>
    </citation>
    <scope>NUCLEOTIDE SEQUENCE [LARGE SCALE GENOMIC DNA]</scope>
    <source>
        <strain evidence="5 6">HX-22-17</strain>
    </source>
</reference>
<dbReference type="GO" id="GO:0009166">
    <property type="term" value="P:nucleotide catabolic process"/>
    <property type="evidence" value="ECO:0007669"/>
    <property type="project" value="InterPro"/>
</dbReference>
<dbReference type="GO" id="GO:0030288">
    <property type="term" value="C:outer membrane-bounded periplasmic space"/>
    <property type="evidence" value="ECO:0007669"/>
    <property type="project" value="TreeGrafter"/>
</dbReference>
<dbReference type="AlphaFoldDB" id="A0A7J5TSU1"/>
<proteinExistence type="inferred from homology"/>
<name>A0A7J5TSU1_9BACT</name>
<protein>
    <submittedName>
        <fullName evidence="5">Bifunctional metallophosphatase/5'-nucleotidase</fullName>
    </submittedName>
</protein>
<dbReference type="EMBL" id="WELI01000018">
    <property type="protein sequence ID" value="KAB7725989.1"/>
    <property type="molecule type" value="Genomic_DNA"/>
</dbReference>
<evidence type="ECO:0000313" key="6">
    <source>
        <dbReference type="Proteomes" id="UP000488299"/>
    </source>
</evidence>
<dbReference type="GO" id="GO:0008768">
    <property type="term" value="F:UDP-sugar diphosphatase activity"/>
    <property type="evidence" value="ECO:0007669"/>
    <property type="project" value="TreeGrafter"/>
</dbReference>
<dbReference type="Pfam" id="PF00149">
    <property type="entry name" value="Metallophos"/>
    <property type="match status" value="1"/>
</dbReference>
<keyword evidence="2" id="KW-0378">Hydrolase</keyword>
<dbReference type="Gene3D" id="3.60.21.10">
    <property type="match status" value="1"/>
</dbReference>
<dbReference type="RefSeq" id="WP_152127046.1">
    <property type="nucleotide sequence ID" value="NZ_WELI01000018.1"/>
</dbReference>
<dbReference type="InterPro" id="IPR006179">
    <property type="entry name" value="5_nucleotidase/apyrase"/>
</dbReference>
<dbReference type="PANTHER" id="PTHR11575">
    <property type="entry name" value="5'-NUCLEOTIDASE-RELATED"/>
    <property type="match status" value="1"/>
</dbReference>
<feature type="domain" description="5'-Nucleotidase C-terminal" evidence="4">
    <location>
        <begin position="350"/>
        <end position="487"/>
    </location>
</feature>
<keyword evidence="6" id="KW-1185">Reference proteome</keyword>
<dbReference type="InterPro" id="IPR004843">
    <property type="entry name" value="Calcineurin-like_PHP"/>
</dbReference>